<dbReference type="PRINTS" id="PR01438">
    <property type="entry name" value="UNVRSLSTRESS"/>
</dbReference>
<dbReference type="EMBL" id="CP015090">
    <property type="protein sequence ID" value="APZ50543.1"/>
    <property type="molecule type" value="Genomic_DNA"/>
</dbReference>
<dbReference type="PANTHER" id="PTHR46268">
    <property type="entry name" value="STRESS RESPONSE PROTEIN NHAX"/>
    <property type="match status" value="1"/>
</dbReference>
<evidence type="ECO:0000313" key="3">
    <source>
        <dbReference type="EMBL" id="APZ50543.1"/>
    </source>
</evidence>
<organism evidence="3 4">
    <name type="scientific">Salipiger abyssi</name>
    <dbReference type="NCBI Taxonomy" id="1250539"/>
    <lineage>
        <taxon>Bacteria</taxon>
        <taxon>Pseudomonadati</taxon>
        <taxon>Pseudomonadota</taxon>
        <taxon>Alphaproteobacteria</taxon>
        <taxon>Rhodobacterales</taxon>
        <taxon>Roseobacteraceae</taxon>
        <taxon>Salipiger</taxon>
    </lineage>
</organism>
<keyword evidence="4" id="KW-1185">Reference proteome</keyword>
<dbReference type="Gene3D" id="3.40.50.12370">
    <property type="match status" value="1"/>
</dbReference>
<evidence type="ECO:0000259" key="2">
    <source>
        <dbReference type="Pfam" id="PF00582"/>
    </source>
</evidence>
<geneLocation type="plasmid" evidence="4">
    <name>ppaby2</name>
</geneLocation>
<dbReference type="InterPro" id="IPR006015">
    <property type="entry name" value="Universal_stress_UspA"/>
</dbReference>
<accession>A0A1P8UMD8</accession>
<evidence type="ECO:0000256" key="1">
    <source>
        <dbReference type="ARBA" id="ARBA00008791"/>
    </source>
</evidence>
<proteinExistence type="inferred from homology"/>
<dbReference type="PANTHER" id="PTHR46268:SF15">
    <property type="entry name" value="UNIVERSAL STRESS PROTEIN HP_0031"/>
    <property type="match status" value="1"/>
</dbReference>
<dbReference type="RefSeq" id="WP_076694302.1">
    <property type="nucleotide sequence ID" value="NZ_CP015090.1"/>
</dbReference>
<protein>
    <submittedName>
        <fullName evidence="3">Universal stress family protein</fullName>
    </submittedName>
</protein>
<sequence length="275" mass="29663">MAFRNILLAYSGEAAFLSSLRHALKIVRQHDGWLTGVFRNGPSYIDRYGAGLSGELRAKLETVESEDMQAAIALFHEEAALAGLSDRVAFLDPGEVGALPPSEIARSYDLVVTGAQSHLPNEEHRAASPDMLALRSGRPVLIVPDGYNAPGLADHALVAWDGKRSAARALNDAMAIFETDRRRVTVLTVGAAPGSPPPGGGIVTHLQRHDVEALHLHKRPKHQSIAQLIEATAEEIGAKLIVMGAYEHSKFSQDMFGGVTHEVLRNARVPVLMSH</sequence>
<keyword evidence="3" id="KW-0614">Plasmid</keyword>
<dbReference type="InterPro" id="IPR006016">
    <property type="entry name" value="UspA"/>
</dbReference>
<dbReference type="Proteomes" id="UP000187059">
    <property type="component" value="Plasmid pPABY2"/>
</dbReference>
<dbReference type="Pfam" id="PF00582">
    <property type="entry name" value="Usp"/>
    <property type="match status" value="1"/>
</dbReference>
<name>A0A1P8UMD8_9RHOB</name>
<dbReference type="KEGG" id="paby:Ga0080574_TMP209"/>
<feature type="domain" description="UspA" evidence="2">
    <location>
        <begin position="155"/>
        <end position="273"/>
    </location>
</feature>
<gene>
    <name evidence="3" type="ORF">Ga0080574_TMP209</name>
</gene>
<reference evidence="3 4" key="1">
    <citation type="submission" date="2016-04" db="EMBL/GenBank/DDBJ databases">
        <title>Deep-sea bacteria in the southern Pacific.</title>
        <authorList>
            <person name="Tang K."/>
        </authorList>
    </citation>
    <scope>NUCLEOTIDE SEQUENCE [LARGE SCALE GENOMIC DNA]</scope>
    <source>
        <strain evidence="3 4">JLT2014</strain>
        <plasmid evidence="4">ppaby2</plasmid>
    </source>
</reference>
<comment type="similarity">
    <text evidence="1">Belongs to the universal stress protein A family.</text>
</comment>
<dbReference type="AlphaFoldDB" id="A0A1P8UMD8"/>
<evidence type="ECO:0000313" key="4">
    <source>
        <dbReference type="Proteomes" id="UP000187059"/>
    </source>
</evidence>
<dbReference type="SUPFAM" id="SSF52402">
    <property type="entry name" value="Adenine nucleotide alpha hydrolases-like"/>
    <property type="match status" value="2"/>
</dbReference>
<dbReference type="CDD" id="cd00293">
    <property type="entry name" value="USP-like"/>
    <property type="match status" value="1"/>
</dbReference>